<dbReference type="InterPro" id="IPR022669">
    <property type="entry name" value="Ribosomal_uL2_C"/>
</dbReference>
<feature type="region of interest" description="Disordered" evidence="5">
    <location>
        <begin position="194"/>
        <end position="239"/>
    </location>
</feature>
<organism evidence="8 9">
    <name type="scientific">Promethearchaeum syntrophicum</name>
    <dbReference type="NCBI Taxonomy" id="2594042"/>
    <lineage>
        <taxon>Archaea</taxon>
        <taxon>Promethearchaeati</taxon>
        <taxon>Promethearchaeota</taxon>
        <taxon>Promethearchaeia</taxon>
        <taxon>Promethearchaeales</taxon>
        <taxon>Promethearchaeaceae</taxon>
        <taxon>Promethearchaeum</taxon>
    </lineage>
</organism>
<keyword evidence="2 8" id="KW-0689">Ribosomal protein</keyword>
<dbReference type="Gene3D" id="2.30.30.30">
    <property type="match status" value="1"/>
</dbReference>
<dbReference type="InterPro" id="IPR012340">
    <property type="entry name" value="NA-bd_OB-fold"/>
</dbReference>
<dbReference type="InterPro" id="IPR008991">
    <property type="entry name" value="Translation_prot_SH3-like_sf"/>
</dbReference>
<dbReference type="KEGG" id="psyt:DSAG12_00531"/>
<dbReference type="InterPro" id="IPR014726">
    <property type="entry name" value="Ribosomal_uL2_dom3"/>
</dbReference>
<feature type="domain" description="Large ribosomal subunit protein uL2 RNA-binding" evidence="7">
    <location>
        <begin position="11"/>
        <end position="83"/>
    </location>
</feature>
<dbReference type="InterPro" id="IPR002171">
    <property type="entry name" value="Ribosomal_uL2"/>
</dbReference>
<feature type="domain" description="Large ribosomal subunit protein uL2 C-terminal" evidence="6">
    <location>
        <begin position="89"/>
        <end position="222"/>
    </location>
</feature>
<evidence type="ECO:0000256" key="3">
    <source>
        <dbReference type="ARBA" id="ARBA00023274"/>
    </source>
</evidence>
<keyword evidence="9" id="KW-1185">Reference proteome</keyword>
<dbReference type="SMART" id="SM01382">
    <property type="entry name" value="Ribosomal_L2_C"/>
    <property type="match status" value="1"/>
</dbReference>
<evidence type="ECO:0000313" key="9">
    <source>
        <dbReference type="Proteomes" id="UP000321408"/>
    </source>
</evidence>
<feature type="region of interest" description="Disordered" evidence="5">
    <location>
        <begin position="1"/>
        <end position="26"/>
    </location>
</feature>
<protein>
    <recommendedName>
        <fullName evidence="4">50S ribosomal protein L2</fullName>
    </recommendedName>
</protein>
<dbReference type="Proteomes" id="UP000321408">
    <property type="component" value="Chromosome"/>
</dbReference>
<comment type="similarity">
    <text evidence="1">Belongs to the universal ribosomal protein uL2 family.</text>
</comment>
<dbReference type="PANTHER" id="PTHR13691">
    <property type="entry name" value="RIBOSOMAL PROTEIN L2"/>
    <property type="match status" value="1"/>
</dbReference>
<evidence type="ECO:0000256" key="5">
    <source>
        <dbReference type="SAM" id="MobiDB-lite"/>
    </source>
</evidence>
<dbReference type="GeneID" id="41328535"/>
<dbReference type="AlphaFoldDB" id="A0A5B9D7Z7"/>
<dbReference type="PANTHER" id="PTHR13691:SF16">
    <property type="entry name" value="LARGE RIBOSOMAL SUBUNIT PROTEIN UL2"/>
    <property type="match status" value="1"/>
</dbReference>
<dbReference type="InterPro" id="IPR014722">
    <property type="entry name" value="Rib_uL2_dom2"/>
</dbReference>
<dbReference type="PIRSF" id="PIRSF002158">
    <property type="entry name" value="Ribosomal_L2"/>
    <property type="match status" value="1"/>
</dbReference>
<dbReference type="GO" id="GO:0003723">
    <property type="term" value="F:RNA binding"/>
    <property type="evidence" value="ECO:0007669"/>
    <property type="project" value="InterPro"/>
</dbReference>
<sequence length="239" mass="25968">MGRRILQQRAGKGTQNFRSPKHKKRGEVKHIPLTGDKIVTGKVVKFIHEGGRGVPIALMEYDNGKKSLWLPPEGIFIGDTFQIGNKTEIAIGNTMTLKNIPEGTLVYNIEIQPGDGGKMIRASGSTATIMTRTERGVQVLFPSGKRKTFNQMSRATIGVVAGGGRTTKPYLKASAKMFQVRTKATIWPVITKSGMNANSHPFGGGRKKRAGKSTTTNRNAPPGRKVGMIAARQSGRKTR</sequence>
<dbReference type="SUPFAM" id="SSF50249">
    <property type="entry name" value="Nucleic acid-binding proteins"/>
    <property type="match status" value="1"/>
</dbReference>
<gene>
    <name evidence="8" type="ORF">DSAG12_00531</name>
</gene>
<dbReference type="InterPro" id="IPR022666">
    <property type="entry name" value="Ribosomal_uL2_RNA-bd_dom"/>
</dbReference>
<dbReference type="NCBIfam" id="NF007180">
    <property type="entry name" value="PRK09612.1"/>
    <property type="match status" value="1"/>
</dbReference>
<dbReference type="GO" id="GO:0022625">
    <property type="term" value="C:cytosolic large ribosomal subunit"/>
    <property type="evidence" value="ECO:0007669"/>
    <property type="project" value="TreeGrafter"/>
</dbReference>
<proteinExistence type="inferred from homology"/>
<reference evidence="8 9" key="1">
    <citation type="journal article" date="2020" name="Nature">
        <title>Isolation of an archaeon at the prokaryote-eukaryote interface.</title>
        <authorList>
            <person name="Imachi H."/>
            <person name="Nobu M.K."/>
            <person name="Nakahara N."/>
            <person name="Morono Y."/>
            <person name="Ogawara M."/>
            <person name="Takaki Y."/>
            <person name="Takano Y."/>
            <person name="Uematsu K."/>
            <person name="Ikuta T."/>
            <person name="Ito M."/>
            <person name="Matsui Y."/>
            <person name="Miyazaki M."/>
            <person name="Murata K."/>
            <person name="Saito Y."/>
            <person name="Sakai S."/>
            <person name="Song C."/>
            <person name="Tasumi E."/>
            <person name="Yamanaka Y."/>
            <person name="Yamaguchi T."/>
            <person name="Kamagata Y."/>
            <person name="Tamaki H."/>
            <person name="Takai K."/>
        </authorList>
    </citation>
    <scope>NUCLEOTIDE SEQUENCE [LARGE SCALE GENOMIC DNA]</scope>
    <source>
        <strain evidence="8 9">MK-D1</strain>
    </source>
</reference>
<evidence type="ECO:0000256" key="2">
    <source>
        <dbReference type="ARBA" id="ARBA00022980"/>
    </source>
</evidence>
<evidence type="ECO:0000313" key="8">
    <source>
        <dbReference type="EMBL" id="QEE14716.1"/>
    </source>
</evidence>
<dbReference type="RefSeq" id="WP_147661660.1">
    <property type="nucleotide sequence ID" value="NZ_CP042905.2"/>
</dbReference>
<dbReference type="GO" id="GO:0003735">
    <property type="term" value="F:structural constituent of ribosome"/>
    <property type="evidence" value="ECO:0007669"/>
    <property type="project" value="InterPro"/>
</dbReference>
<evidence type="ECO:0000256" key="4">
    <source>
        <dbReference type="ARBA" id="ARBA00035459"/>
    </source>
</evidence>
<evidence type="ECO:0000259" key="6">
    <source>
        <dbReference type="SMART" id="SM01382"/>
    </source>
</evidence>
<evidence type="ECO:0000256" key="1">
    <source>
        <dbReference type="ARBA" id="ARBA00005636"/>
    </source>
</evidence>
<dbReference type="Gene3D" id="4.10.950.10">
    <property type="entry name" value="Ribosomal protein L2, domain 3"/>
    <property type="match status" value="1"/>
</dbReference>
<reference evidence="8 9" key="2">
    <citation type="journal article" date="2024" name="Int. J. Syst. Evol. Microbiol.">
        <title>Promethearchaeum syntrophicum gen. nov., sp. nov., an anaerobic, obligately syntrophic archaeon, the first isolate of the lineage 'Asgard' archaea, and proposal of the new archaeal phylum Promethearchaeota phyl. nov. and kingdom Promethearchaeati regn. nov.</title>
        <authorList>
            <person name="Imachi H."/>
            <person name="Nobu M.K."/>
            <person name="Kato S."/>
            <person name="Takaki Y."/>
            <person name="Miyazaki M."/>
            <person name="Miyata M."/>
            <person name="Ogawara M."/>
            <person name="Saito Y."/>
            <person name="Sakai S."/>
            <person name="Tahara Y.O."/>
            <person name="Takano Y."/>
            <person name="Tasumi E."/>
            <person name="Uematsu K."/>
            <person name="Yoshimura T."/>
            <person name="Itoh T."/>
            <person name="Ohkuma M."/>
            <person name="Takai K."/>
        </authorList>
    </citation>
    <scope>NUCLEOTIDE SEQUENCE [LARGE SCALE GENOMIC DNA]</scope>
    <source>
        <strain evidence="8 9">MK-D1</strain>
    </source>
</reference>
<dbReference type="OrthoDB" id="5987at2157"/>
<evidence type="ECO:0000259" key="7">
    <source>
        <dbReference type="SMART" id="SM01383"/>
    </source>
</evidence>
<dbReference type="SUPFAM" id="SSF50104">
    <property type="entry name" value="Translation proteins SH3-like domain"/>
    <property type="match status" value="1"/>
</dbReference>
<dbReference type="EMBL" id="CP042905">
    <property type="protein sequence ID" value="QEE14716.1"/>
    <property type="molecule type" value="Genomic_DNA"/>
</dbReference>
<dbReference type="SMART" id="SM01383">
    <property type="entry name" value="Ribosomal_L2"/>
    <property type="match status" value="1"/>
</dbReference>
<keyword evidence="3" id="KW-0687">Ribonucleoprotein</keyword>
<dbReference type="GO" id="GO:0002181">
    <property type="term" value="P:cytoplasmic translation"/>
    <property type="evidence" value="ECO:0007669"/>
    <property type="project" value="TreeGrafter"/>
</dbReference>
<dbReference type="InterPro" id="IPR023672">
    <property type="entry name" value="Ribosomal_uL2_arc_euk"/>
</dbReference>
<name>A0A5B9D7Z7_9ARCH</name>
<dbReference type="Gene3D" id="2.40.50.140">
    <property type="entry name" value="Nucleic acid-binding proteins"/>
    <property type="match status" value="1"/>
</dbReference>
<dbReference type="Pfam" id="PF03947">
    <property type="entry name" value="Ribosomal_L2_C"/>
    <property type="match status" value="1"/>
</dbReference>
<accession>A0A5B9D7Z7</accession>